<reference evidence="1" key="2">
    <citation type="journal article" date="2015" name="Fish Shellfish Immunol.">
        <title>Early steps in the European eel (Anguilla anguilla)-Vibrio vulnificus interaction in the gills: Role of the RtxA13 toxin.</title>
        <authorList>
            <person name="Callol A."/>
            <person name="Pajuelo D."/>
            <person name="Ebbesson L."/>
            <person name="Teles M."/>
            <person name="MacKenzie S."/>
            <person name="Amaro C."/>
        </authorList>
    </citation>
    <scope>NUCLEOTIDE SEQUENCE</scope>
</reference>
<proteinExistence type="predicted"/>
<organism evidence="1">
    <name type="scientific">Anguilla anguilla</name>
    <name type="common">European freshwater eel</name>
    <name type="synonym">Muraena anguilla</name>
    <dbReference type="NCBI Taxonomy" id="7936"/>
    <lineage>
        <taxon>Eukaryota</taxon>
        <taxon>Metazoa</taxon>
        <taxon>Chordata</taxon>
        <taxon>Craniata</taxon>
        <taxon>Vertebrata</taxon>
        <taxon>Euteleostomi</taxon>
        <taxon>Actinopterygii</taxon>
        <taxon>Neopterygii</taxon>
        <taxon>Teleostei</taxon>
        <taxon>Anguilliformes</taxon>
        <taxon>Anguillidae</taxon>
        <taxon>Anguilla</taxon>
    </lineage>
</organism>
<reference evidence="1" key="1">
    <citation type="submission" date="2014-11" db="EMBL/GenBank/DDBJ databases">
        <authorList>
            <person name="Amaro Gonzalez C."/>
        </authorList>
    </citation>
    <scope>NUCLEOTIDE SEQUENCE</scope>
</reference>
<evidence type="ECO:0000313" key="1">
    <source>
        <dbReference type="EMBL" id="JAH88407.1"/>
    </source>
</evidence>
<dbReference type="EMBL" id="GBXM01020170">
    <property type="protein sequence ID" value="JAH88407.1"/>
    <property type="molecule type" value="Transcribed_RNA"/>
</dbReference>
<protein>
    <submittedName>
        <fullName evidence="1">Uncharacterized protein</fullName>
    </submittedName>
</protein>
<name>A0A0E9WDJ3_ANGAN</name>
<sequence>MTETLSREKCKTNICCYGGPRELFFAFINSKLQ</sequence>
<accession>A0A0E9WDJ3</accession>
<dbReference type="AlphaFoldDB" id="A0A0E9WDJ3"/>